<feature type="region of interest" description="Disordered" evidence="1">
    <location>
        <begin position="1"/>
        <end position="105"/>
    </location>
</feature>
<name>A0ABN3WRA7_9ACTN</name>
<feature type="compositionally biased region" description="Basic and acidic residues" evidence="1">
    <location>
        <begin position="50"/>
        <end position="63"/>
    </location>
</feature>
<evidence type="ECO:0000256" key="1">
    <source>
        <dbReference type="SAM" id="MobiDB-lite"/>
    </source>
</evidence>
<feature type="compositionally biased region" description="Basic and acidic residues" evidence="1">
    <location>
        <begin position="26"/>
        <end position="36"/>
    </location>
</feature>
<dbReference type="Proteomes" id="UP001500403">
    <property type="component" value="Unassembled WGS sequence"/>
</dbReference>
<reference evidence="2 3" key="1">
    <citation type="journal article" date="2019" name="Int. J. Syst. Evol. Microbiol.">
        <title>The Global Catalogue of Microorganisms (GCM) 10K type strain sequencing project: providing services to taxonomists for standard genome sequencing and annotation.</title>
        <authorList>
            <consortium name="The Broad Institute Genomics Platform"/>
            <consortium name="The Broad Institute Genome Sequencing Center for Infectious Disease"/>
            <person name="Wu L."/>
            <person name="Ma J."/>
        </authorList>
    </citation>
    <scope>NUCLEOTIDE SEQUENCE [LARGE SCALE GENOMIC DNA]</scope>
    <source>
        <strain evidence="2 3">JCM 9088</strain>
    </source>
</reference>
<keyword evidence="3" id="KW-1185">Reference proteome</keyword>
<evidence type="ECO:0000313" key="2">
    <source>
        <dbReference type="EMBL" id="GAA2922919.1"/>
    </source>
</evidence>
<gene>
    <name evidence="2" type="ORF">GCM10010446_03850</name>
</gene>
<dbReference type="EMBL" id="BAAAUD010000006">
    <property type="protein sequence ID" value="GAA2922919.1"/>
    <property type="molecule type" value="Genomic_DNA"/>
</dbReference>
<sequence>MVTQTPFSRVKPPGPPAEQPDLSGVEQEREPLERDPLYASGGRSVVFGAHPDRLRRPQREKLLVRGPLRSGPVGADSTRRRNPLAGRPAASLRGGSPQPNESNTA</sequence>
<accession>A0ABN3WRA7</accession>
<comment type="caution">
    <text evidence="2">The sequence shown here is derived from an EMBL/GenBank/DDBJ whole genome shotgun (WGS) entry which is preliminary data.</text>
</comment>
<proteinExistence type="predicted"/>
<protein>
    <submittedName>
        <fullName evidence="2">Uncharacterized protein</fullName>
    </submittedName>
</protein>
<evidence type="ECO:0000313" key="3">
    <source>
        <dbReference type="Proteomes" id="UP001500403"/>
    </source>
</evidence>
<organism evidence="2 3">
    <name type="scientific">Streptomyces enissocaesilis</name>
    <dbReference type="NCBI Taxonomy" id="332589"/>
    <lineage>
        <taxon>Bacteria</taxon>
        <taxon>Bacillati</taxon>
        <taxon>Actinomycetota</taxon>
        <taxon>Actinomycetes</taxon>
        <taxon>Kitasatosporales</taxon>
        <taxon>Streptomycetaceae</taxon>
        <taxon>Streptomyces</taxon>
        <taxon>Streptomyces rochei group</taxon>
    </lineage>
</organism>